<dbReference type="SUPFAM" id="SSF46894">
    <property type="entry name" value="C-terminal effector domain of the bipartite response regulators"/>
    <property type="match status" value="1"/>
</dbReference>
<dbReference type="Pfam" id="PF00196">
    <property type="entry name" value="GerE"/>
    <property type="match status" value="1"/>
</dbReference>
<comment type="caution">
    <text evidence="5">The sequence shown here is derived from an EMBL/GenBank/DDBJ whole genome shotgun (WGS) entry which is preliminary data.</text>
</comment>
<dbReference type="EMBL" id="SOAU01000001">
    <property type="protein sequence ID" value="TDT14677.1"/>
    <property type="molecule type" value="Genomic_DNA"/>
</dbReference>
<dbReference type="InterPro" id="IPR041664">
    <property type="entry name" value="AAA_16"/>
</dbReference>
<accession>A0A4R7HUP2</accession>
<dbReference type="CDD" id="cd06170">
    <property type="entry name" value="LuxR_C_like"/>
    <property type="match status" value="1"/>
</dbReference>
<dbReference type="GO" id="GO:0006355">
    <property type="term" value="P:regulation of DNA-templated transcription"/>
    <property type="evidence" value="ECO:0007669"/>
    <property type="project" value="InterPro"/>
</dbReference>
<proteinExistence type="predicted"/>
<dbReference type="InterPro" id="IPR036388">
    <property type="entry name" value="WH-like_DNA-bd_sf"/>
</dbReference>
<name>A0A4R7HUP2_9ACTN</name>
<dbReference type="PANTHER" id="PTHR44688:SF16">
    <property type="entry name" value="DNA-BINDING TRANSCRIPTIONAL ACTIVATOR DEVR_DOSR"/>
    <property type="match status" value="1"/>
</dbReference>
<dbReference type="InterPro" id="IPR000792">
    <property type="entry name" value="Tscrpt_reg_LuxR_C"/>
</dbReference>
<dbReference type="RefSeq" id="WP_133867204.1">
    <property type="nucleotide sequence ID" value="NZ_SOAU01000001.1"/>
</dbReference>
<evidence type="ECO:0000256" key="2">
    <source>
        <dbReference type="ARBA" id="ARBA00023125"/>
    </source>
</evidence>
<evidence type="ECO:0000313" key="6">
    <source>
        <dbReference type="Proteomes" id="UP000294558"/>
    </source>
</evidence>
<dbReference type="PROSITE" id="PS50043">
    <property type="entry name" value="HTH_LUXR_2"/>
    <property type="match status" value="1"/>
</dbReference>
<dbReference type="SUPFAM" id="SSF52540">
    <property type="entry name" value="P-loop containing nucleoside triphosphate hydrolases"/>
    <property type="match status" value="1"/>
</dbReference>
<dbReference type="PANTHER" id="PTHR44688">
    <property type="entry name" value="DNA-BINDING TRANSCRIPTIONAL ACTIVATOR DEVR_DOSR"/>
    <property type="match status" value="1"/>
</dbReference>
<dbReference type="InterPro" id="IPR027417">
    <property type="entry name" value="P-loop_NTPase"/>
</dbReference>
<evidence type="ECO:0000256" key="3">
    <source>
        <dbReference type="ARBA" id="ARBA00023163"/>
    </source>
</evidence>
<keyword evidence="3" id="KW-0804">Transcription</keyword>
<dbReference type="AlphaFoldDB" id="A0A4R7HUP2"/>
<evidence type="ECO:0000259" key="4">
    <source>
        <dbReference type="PROSITE" id="PS50043"/>
    </source>
</evidence>
<gene>
    <name evidence="5" type="ORF">BDK89_0232</name>
</gene>
<keyword evidence="1" id="KW-0805">Transcription regulation</keyword>
<evidence type="ECO:0000256" key="1">
    <source>
        <dbReference type="ARBA" id="ARBA00023015"/>
    </source>
</evidence>
<dbReference type="GO" id="GO:0003677">
    <property type="term" value="F:DNA binding"/>
    <property type="evidence" value="ECO:0007669"/>
    <property type="project" value="UniProtKB-KW"/>
</dbReference>
<dbReference type="PRINTS" id="PR00038">
    <property type="entry name" value="HTHLUXR"/>
</dbReference>
<sequence>MDVVGRDEVIGEARALLAGGAGALAVVGPAGSGVSAVLAAVADEAHAIGRPLVTGAGRPAEQHVPAALLRELATGDEALATVLRGVAGDDDGGYAIAVFEWASAGRPVALIVDDLHLADGPSGDAITHLARRAELTSVTLVIGTHDAAGLDGVTTIELTALSADDLIGVLERRVGSIDPSVARAIAQLAEGSPLVAVEVARSLDDAQRRGTEPLPSFAAVAAPIRHAFAHGVEGLPDDTRRALCLAAAEPTGEVRVIAAALRSLGDDLAALEPAEDVGIITIADGEVVFDHPIRRSVAYHQLAPASRRGAHRALAAALDAPQDAERRLAHLVAGVIEPNESLASDLEFAAEAAERRRDALEARRWWLAASRLSPDAADAERRRHRADAAGSLDGDPLAALTKAERRVAAVVGSGATNKATAETLYVSVKTVDAHLQSIYRKLAISSRAELAVLVTQAGLAGAGRAG</sequence>
<dbReference type="Pfam" id="PF13191">
    <property type="entry name" value="AAA_16"/>
    <property type="match status" value="1"/>
</dbReference>
<keyword evidence="6" id="KW-1185">Reference proteome</keyword>
<organism evidence="5 6">
    <name type="scientific">Ilumatobacter fluminis</name>
    <dbReference type="NCBI Taxonomy" id="467091"/>
    <lineage>
        <taxon>Bacteria</taxon>
        <taxon>Bacillati</taxon>
        <taxon>Actinomycetota</taxon>
        <taxon>Acidimicrobiia</taxon>
        <taxon>Acidimicrobiales</taxon>
        <taxon>Ilumatobacteraceae</taxon>
        <taxon>Ilumatobacter</taxon>
    </lineage>
</organism>
<dbReference type="InterPro" id="IPR016032">
    <property type="entry name" value="Sig_transdc_resp-reg_C-effctor"/>
</dbReference>
<feature type="domain" description="HTH luxR-type" evidence="4">
    <location>
        <begin position="393"/>
        <end position="458"/>
    </location>
</feature>
<dbReference type="OrthoDB" id="483at2"/>
<evidence type="ECO:0000313" key="5">
    <source>
        <dbReference type="EMBL" id="TDT14677.1"/>
    </source>
</evidence>
<dbReference type="Gene3D" id="1.10.10.10">
    <property type="entry name" value="Winged helix-like DNA-binding domain superfamily/Winged helix DNA-binding domain"/>
    <property type="match status" value="1"/>
</dbReference>
<dbReference type="Proteomes" id="UP000294558">
    <property type="component" value="Unassembled WGS sequence"/>
</dbReference>
<reference evidence="5 6" key="1">
    <citation type="submission" date="2019-03" db="EMBL/GenBank/DDBJ databases">
        <title>Sequencing the genomes of 1000 actinobacteria strains.</title>
        <authorList>
            <person name="Klenk H.-P."/>
        </authorList>
    </citation>
    <scope>NUCLEOTIDE SEQUENCE [LARGE SCALE GENOMIC DNA]</scope>
    <source>
        <strain evidence="5 6">DSM 18936</strain>
    </source>
</reference>
<protein>
    <submittedName>
        <fullName evidence="5">Regulatory LuxR family protein</fullName>
    </submittedName>
</protein>
<keyword evidence="2" id="KW-0238">DNA-binding</keyword>
<dbReference type="SMART" id="SM00421">
    <property type="entry name" value="HTH_LUXR"/>
    <property type="match status" value="1"/>
</dbReference>